<feature type="domain" description="ABC transporter" evidence="4">
    <location>
        <begin position="23"/>
        <end position="253"/>
    </location>
</feature>
<dbReference type="RefSeq" id="WP_211276530.1">
    <property type="nucleotide sequence ID" value="NZ_QUMU01000019.1"/>
</dbReference>
<dbReference type="InterPro" id="IPR003439">
    <property type="entry name" value="ABC_transporter-like_ATP-bd"/>
</dbReference>
<dbReference type="SMART" id="SM00382">
    <property type="entry name" value="AAA"/>
    <property type="match status" value="1"/>
</dbReference>
<dbReference type="PANTHER" id="PTHR42788">
    <property type="entry name" value="TAURINE IMPORT ATP-BINDING PROTEIN-RELATED"/>
    <property type="match status" value="1"/>
</dbReference>
<keyword evidence="2" id="KW-0547">Nucleotide-binding</keyword>
<dbReference type="PROSITE" id="PS00211">
    <property type="entry name" value="ABC_TRANSPORTER_1"/>
    <property type="match status" value="1"/>
</dbReference>
<keyword evidence="3 5" id="KW-0067">ATP-binding</keyword>
<gene>
    <name evidence="5" type="ORF">ATI61_119205</name>
</gene>
<dbReference type="Pfam" id="PF00005">
    <property type="entry name" value="ABC_tran"/>
    <property type="match status" value="1"/>
</dbReference>
<dbReference type="EMBL" id="QUMU01000019">
    <property type="protein sequence ID" value="REG22673.1"/>
    <property type="molecule type" value="Genomic_DNA"/>
</dbReference>
<dbReference type="Proteomes" id="UP000256345">
    <property type="component" value="Unassembled WGS sequence"/>
</dbReference>
<protein>
    <submittedName>
        <fullName evidence="5">NitT/TauT family transport system ATP-binding protein</fullName>
    </submittedName>
</protein>
<comment type="caution">
    <text evidence="5">The sequence shown here is derived from an EMBL/GenBank/DDBJ whole genome shotgun (WGS) entry which is preliminary data.</text>
</comment>
<dbReference type="InterPro" id="IPR027417">
    <property type="entry name" value="P-loop_NTPase"/>
</dbReference>
<dbReference type="SUPFAM" id="SSF52540">
    <property type="entry name" value="P-loop containing nucleoside triphosphate hydrolases"/>
    <property type="match status" value="1"/>
</dbReference>
<evidence type="ECO:0000256" key="2">
    <source>
        <dbReference type="ARBA" id="ARBA00022741"/>
    </source>
</evidence>
<name>A0ABX9JMY6_9BACT</name>
<keyword evidence="6" id="KW-1185">Reference proteome</keyword>
<organism evidence="5 6">
    <name type="scientific">Archangium gephyra</name>
    <dbReference type="NCBI Taxonomy" id="48"/>
    <lineage>
        <taxon>Bacteria</taxon>
        <taxon>Pseudomonadati</taxon>
        <taxon>Myxococcota</taxon>
        <taxon>Myxococcia</taxon>
        <taxon>Myxococcales</taxon>
        <taxon>Cystobacterineae</taxon>
        <taxon>Archangiaceae</taxon>
        <taxon>Archangium</taxon>
    </lineage>
</organism>
<proteinExistence type="predicted"/>
<evidence type="ECO:0000313" key="5">
    <source>
        <dbReference type="EMBL" id="REG22673.1"/>
    </source>
</evidence>
<dbReference type="Gene3D" id="3.40.50.300">
    <property type="entry name" value="P-loop containing nucleotide triphosphate hydrolases"/>
    <property type="match status" value="1"/>
</dbReference>
<evidence type="ECO:0000313" key="6">
    <source>
        <dbReference type="Proteomes" id="UP000256345"/>
    </source>
</evidence>
<sequence length="272" mass="29089">MAPPPPVPAPSPTPDPGRGGVRVQLSGLRRTFPGGLTVLDGMDLDVAAGSFVALVGPSGCGKSTLLRVVAGLDRPDAGTLTFSPPLDHTPGARTPIAYVFQDAHLLPWRSVLDNVALPLELAGVPTPERHASAQALLKEVGLGDATSRYPAQLSGGMRMRVSLARALVTRPRLLLLDEPFAALDELTRNRLDDQLLALWKELGMTVLFVTHSLSEAAYLAERVLVLSRRPARVMLDRHLVLPPERLPALRADPGFAREMGLLLQALEQGEAA</sequence>
<dbReference type="CDD" id="cd03293">
    <property type="entry name" value="ABC_NrtD_SsuB_transporters"/>
    <property type="match status" value="1"/>
</dbReference>
<dbReference type="InterPro" id="IPR003593">
    <property type="entry name" value="AAA+_ATPase"/>
</dbReference>
<reference evidence="5 6" key="1">
    <citation type="submission" date="2018-08" db="EMBL/GenBank/DDBJ databases">
        <title>Genomic Encyclopedia of Archaeal and Bacterial Type Strains, Phase II (KMG-II): from individual species to whole genera.</title>
        <authorList>
            <person name="Goeker M."/>
        </authorList>
    </citation>
    <scope>NUCLEOTIDE SEQUENCE [LARGE SCALE GENOMIC DNA]</scope>
    <source>
        <strain evidence="5 6">DSM 2261</strain>
    </source>
</reference>
<dbReference type="GO" id="GO:0005524">
    <property type="term" value="F:ATP binding"/>
    <property type="evidence" value="ECO:0007669"/>
    <property type="project" value="UniProtKB-KW"/>
</dbReference>
<accession>A0ABX9JMY6</accession>
<dbReference type="PANTHER" id="PTHR42788:SF20">
    <property type="entry name" value="ABC TRANSPORTER ATP-BINDING PROTEIN"/>
    <property type="match status" value="1"/>
</dbReference>
<evidence type="ECO:0000256" key="1">
    <source>
        <dbReference type="ARBA" id="ARBA00022448"/>
    </source>
</evidence>
<evidence type="ECO:0000256" key="3">
    <source>
        <dbReference type="ARBA" id="ARBA00022840"/>
    </source>
</evidence>
<dbReference type="InterPro" id="IPR017871">
    <property type="entry name" value="ABC_transporter-like_CS"/>
</dbReference>
<dbReference type="InterPro" id="IPR050166">
    <property type="entry name" value="ABC_transporter_ATP-bind"/>
</dbReference>
<keyword evidence="1" id="KW-0813">Transport</keyword>
<evidence type="ECO:0000259" key="4">
    <source>
        <dbReference type="PROSITE" id="PS50893"/>
    </source>
</evidence>
<dbReference type="PROSITE" id="PS50893">
    <property type="entry name" value="ABC_TRANSPORTER_2"/>
    <property type="match status" value="1"/>
</dbReference>